<dbReference type="AlphaFoldDB" id="A0A8J2LAR6"/>
<evidence type="ECO:0000313" key="1">
    <source>
        <dbReference type="EMBL" id="CAG7829404.1"/>
    </source>
</evidence>
<dbReference type="EMBL" id="CAJVCH010551359">
    <property type="protein sequence ID" value="CAG7829404.1"/>
    <property type="molecule type" value="Genomic_DNA"/>
</dbReference>
<reference evidence="1" key="1">
    <citation type="submission" date="2021-06" db="EMBL/GenBank/DDBJ databases">
        <authorList>
            <person name="Hodson N. C."/>
            <person name="Mongue J. A."/>
            <person name="Jaron S. K."/>
        </authorList>
    </citation>
    <scope>NUCLEOTIDE SEQUENCE</scope>
</reference>
<accession>A0A8J2LAR6</accession>
<evidence type="ECO:0000313" key="2">
    <source>
        <dbReference type="Proteomes" id="UP000708208"/>
    </source>
</evidence>
<organism evidence="1 2">
    <name type="scientific">Allacma fusca</name>
    <dbReference type="NCBI Taxonomy" id="39272"/>
    <lineage>
        <taxon>Eukaryota</taxon>
        <taxon>Metazoa</taxon>
        <taxon>Ecdysozoa</taxon>
        <taxon>Arthropoda</taxon>
        <taxon>Hexapoda</taxon>
        <taxon>Collembola</taxon>
        <taxon>Symphypleona</taxon>
        <taxon>Sminthuridae</taxon>
        <taxon>Allacma</taxon>
    </lineage>
</organism>
<dbReference type="Proteomes" id="UP000708208">
    <property type="component" value="Unassembled WGS sequence"/>
</dbReference>
<feature type="non-terminal residue" evidence="1">
    <location>
        <position position="1"/>
    </location>
</feature>
<protein>
    <submittedName>
        <fullName evidence="1">Uncharacterized protein</fullName>
    </submittedName>
</protein>
<gene>
    <name evidence="1" type="ORF">AFUS01_LOCUS39269</name>
</gene>
<sequence>MFGKNGIFRQGQIDLRVWPGQVSDGHELSA</sequence>
<keyword evidence="2" id="KW-1185">Reference proteome</keyword>
<proteinExistence type="predicted"/>
<name>A0A8J2LAR6_9HEXA</name>
<comment type="caution">
    <text evidence="1">The sequence shown here is derived from an EMBL/GenBank/DDBJ whole genome shotgun (WGS) entry which is preliminary data.</text>
</comment>